<proteinExistence type="inferred from homology"/>
<evidence type="ECO:0000313" key="8">
    <source>
        <dbReference type="Proteomes" id="UP000018877"/>
    </source>
</evidence>
<dbReference type="InterPro" id="IPR051202">
    <property type="entry name" value="Peptidase_C40"/>
</dbReference>
<evidence type="ECO:0000259" key="6">
    <source>
        <dbReference type="PROSITE" id="PS51935"/>
    </source>
</evidence>
<keyword evidence="2" id="KW-0645">Protease</keyword>
<dbReference type="GO" id="GO:0006508">
    <property type="term" value="P:proteolysis"/>
    <property type="evidence" value="ECO:0007669"/>
    <property type="project" value="UniProtKB-KW"/>
</dbReference>
<evidence type="ECO:0000256" key="2">
    <source>
        <dbReference type="ARBA" id="ARBA00022670"/>
    </source>
</evidence>
<comment type="similarity">
    <text evidence="1">Belongs to the peptidase C40 family.</text>
</comment>
<evidence type="ECO:0000256" key="3">
    <source>
        <dbReference type="ARBA" id="ARBA00022801"/>
    </source>
</evidence>
<feature type="domain" description="NlpC/P60" evidence="6">
    <location>
        <begin position="215"/>
        <end position="339"/>
    </location>
</feature>
<dbReference type="Pfam" id="PF23795">
    <property type="entry name" value="SH3_YKFC_2nd"/>
    <property type="match status" value="1"/>
</dbReference>
<reference evidence="7 8" key="1">
    <citation type="journal article" date="2014" name="Environ. Microbiol.">
        <title>The nitrate-ammonifying and nosZ-carrying bacterium Bacillus vireti is a potent source and sink for nitric and nitrous oxide under high nitrate conditions.</title>
        <authorList>
            <person name="Mania D."/>
            <person name="Heylen K."/>
            <person name="van Spanning R.J."/>
            <person name="Frostegard A."/>
        </authorList>
    </citation>
    <scope>NUCLEOTIDE SEQUENCE [LARGE SCALE GENOMIC DNA]</scope>
    <source>
        <strain evidence="7 8">LMG 21834</strain>
    </source>
</reference>
<dbReference type="SUPFAM" id="SSF54001">
    <property type="entry name" value="Cysteine proteinases"/>
    <property type="match status" value="1"/>
</dbReference>
<dbReference type="PANTHER" id="PTHR47053">
    <property type="entry name" value="MUREIN DD-ENDOPEPTIDASE MEPH-RELATED"/>
    <property type="match status" value="1"/>
</dbReference>
<dbReference type="PROSITE" id="PS51935">
    <property type="entry name" value="NLPC_P60"/>
    <property type="match status" value="1"/>
</dbReference>
<dbReference type="Pfam" id="PF18348">
    <property type="entry name" value="SH3_16"/>
    <property type="match status" value="1"/>
</dbReference>
<dbReference type="Gene3D" id="3.90.1720.10">
    <property type="entry name" value="endopeptidase domain like (from Nostoc punctiforme)"/>
    <property type="match status" value="1"/>
</dbReference>
<accession>A0AB94ITQ9</accession>
<dbReference type="PANTHER" id="PTHR47053:SF3">
    <property type="entry name" value="GAMMA-D-GLUTAMYL-L-LYSINE DIPEPTIDYL-PEPTIDASE"/>
    <property type="match status" value="1"/>
</dbReference>
<protein>
    <submittedName>
        <fullName evidence="7">NLP/P60 protein</fullName>
    </submittedName>
</protein>
<dbReference type="InterPro" id="IPR038765">
    <property type="entry name" value="Papain-like_cys_pep_sf"/>
</dbReference>
<evidence type="ECO:0000313" key="7">
    <source>
        <dbReference type="EMBL" id="ETI70358.1"/>
    </source>
</evidence>
<comment type="caution">
    <text evidence="7">The sequence shown here is derived from an EMBL/GenBank/DDBJ whole genome shotgun (WGS) entry which is preliminary data.</text>
</comment>
<evidence type="ECO:0000256" key="5">
    <source>
        <dbReference type="SAM" id="SignalP"/>
    </source>
</evidence>
<keyword evidence="8" id="KW-1185">Reference proteome</keyword>
<dbReference type="Gene3D" id="2.30.30.40">
    <property type="entry name" value="SH3 Domains"/>
    <property type="match status" value="2"/>
</dbReference>
<organism evidence="7 8">
    <name type="scientific">Neobacillus vireti LMG 21834</name>
    <dbReference type="NCBI Taxonomy" id="1131730"/>
    <lineage>
        <taxon>Bacteria</taxon>
        <taxon>Bacillati</taxon>
        <taxon>Bacillota</taxon>
        <taxon>Bacilli</taxon>
        <taxon>Bacillales</taxon>
        <taxon>Bacillaceae</taxon>
        <taxon>Neobacillus</taxon>
    </lineage>
</organism>
<keyword evidence="5" id="KW-0732">Signal</keyword>
<dbReference type="InterPro" id="IPR057812">
    <property type="entry name" value="SH3_YKFC_2nd"/>
</dbReference>
<dbReference type="InterPro" id="IPR000064">
    <property type="entry name" value="NLP_P60_dom"/>
</dbReference>
<dbReference type="GO" id="GO:0008234">
    <property type="term" value="F:cysteine-type peptidase activity"/>
    <property type="evidence" value="ECO:0007669"/>
    <property type="project" value="UniProtKB-KW"/>
</dbReference>
<dbReference type="InterPro" id="IPR041382">
    <property type="entry name" value="SH3_16"/>
</dbReference>
<feature type="chain" id="PRO_5044499131" evidence="5">
    <location>
        <begin position="27"/>
        <end position="340"/>
    </location>
</feature>
<dbReference type="Pfam" id="PF00877">
    <property type="entry name" value="NLPC_P60"/>
    <property type="match status" value="1"/>
</dbReference>
<keyword evidence="4" id="KW-0788">Thiol protease</keyword>
<evidence type="ECO:0000256" key="4">
    <source>
        <dbReference type="ARBA" id="ARBA00022807"/>
    </source>
</evidence>
<dbReference type="EMBL" id="ALAN01000019">
    <property type="protein sequence ID" value="ETI70358.1"/>
    <property type="molecule type" value="Genomic_DNA"/>
</dbReference>
<evidence type="ECO:0000256" key="1">
    <source>
        <dbReference type="ARBA" id="ARBA00007074"/>
    </source>
</evidence>
<sequence length="340" mass="38266">MFWRKRFVFVLLLAGVFFLSASWAMAKDIETDKTDLTDTFYIDVSVATVWTKPNILREVDTTSATNPADLRKWTTSMTYQDKLGLVGKLETQALYGSKVTVLERQGDWVKVAVHNQFTPKSDVGYPGWMPAAQLTKEKSYENQLHRPFALVTSPTAWLYNEKHKKNEFLELSFNTRLPVMQEFENEVLVATPSHGKKWLKKADVTVYNTEADIPAPTGEDIVNTGKKFLNLPYLWAGTSGFGFDCSGFTYTIYQANGILIPRDSSVQAKYGTPVDRKDLQPGDLLFFAYNEGKGSVHHVGVYIGDGKMIHSPNSSTHVRNDDIEASGFGKEYAGARRYVK</sequence>
<keyword evidence="3" id="KW-0378">Hydrolase</keyword>
<feature type="signal peptide" evidence="5">
    <location>
        <begin position="1"/>
        <end position="26"/>
    </location>
</feature>
<name>A0AB94ITQ9_9BACI</name>
<gene>
    <name evidence="7" type="ORF">BAVI_02839</name>
</gene>
<dbReference type="Proteomes" id="UP000018877">
    <property type="component" value="Unassembled WGS sequence"/>
</dbReference>
<dbReference type="AlphaFoldDB" id="A0AB94ITQ9"/>